<organism evidence="10 11">
    <name type="scientific">Aedes albopictus</name>
    <name type="common">Asian tiger mosquito</name>
    <name type="synonym">Stegomyia albopicta</name>
    <dbReference type="NCBI Taxonomy" id="7160"/>
    <lineage>
        <taxon>Eukaryota</taxon>
        <taxon>Metazoa</taxon>
        <taxon>Ecdysozoa</taxon>
        <taxon>Arthropoda</taxon>
        <taxon>Hexapoda</taxon>
        <taxon>Insecta</taxon>
        <taxon>Pterygota</taxon>
        <taxon>Neoptera</taxon>
        <taxon>Endopterygota</taxon>
        <taxon>Diptera</taxon>
        <taxon>Nematocera</taxon>
        <taxon>Culicoidea</taxon>
        <taxon>Culicidae</taxon>
        <taxon>Culicinae</taxon>
        <taxon>Aedini</taxon>
        <taxon>Aedes</taxon>
        <taxon>Stegomyia</taxon>
    </lineage>
</organism>
<keyword evidence="11" id="KW-1185">Reference proteome</keyword>
<feature type="region of interest" description="Disordered" evidence="7">
    <location>
        <begin position="357"/>
        <end position="383"/>
    </location>
</feature>
<keyword evidence="2" id="KW-0677">Repeat</keyword>
<keyword evidence="1 6" id="KW-0479">Metal-binding</keyword>
<feature type="binding site" evidence="6">
    <location>
        <position position="61"/>
    </location>
    <ligand>
        <name>Zn(2+)</name>
        <dbReference type="ChEBI" id="CHEBI:29105"/>
    </ligand>
</feature>
<feature type="domain" description="ZAD" evidence="9">
    <location>
        <begin position="18"/>
        <end position="88"/>
    </location>
</feature>
<sequence length="439" mass="51269">MTSGAFKTTTEDMKNLQKTCRLCLSEESLCDVFESQDLHQWILNYLSISITAEDRMSQAVCAICRIRLNEFHQFWERCQEVQDVLHSMIRNETKNVDSEIAEHVESELSIGSSDMVDIEEMKIETEPLPVESSTVLYEVDQNQFIEGKDAVSQKKLFNCNVCNKAFNAKHTLRHHQRMTHGPKTHECHYCNVRFAFRSNLEQHLRSKLHMQKVKDHSTKMTEKTGDGTVIECNICFKKFADTTRLHFHKRGHRERHNTIKSYKCTICQTQFKNMNDFQRHSIKHSVVKPHECDICRKVFKRRAAVWVHKRRVHGSKTFDCTTCGYKFSNRFDHSRHVQSGYCEGGFEPLLQQVQQQNKSDIANGDTAASETKNEDPQNEEHKSSTMSIKCAKCDKVYSNQKGLWVHYKFAHTERIKCPLCVASFVFEKRYLAHKEKYHS</sequence>
<evidence type="ECO:0000256" key="4">
    <source>
        <dbReference type="ARBA" id="ARBA00022833"/>
    </source>
</evidence>
<evidence type="ECO:0000313" key="10">
    <source>
        <dbReference type="EnsemblMetazoa" id="AALFPA23_019535.P28737"/>
    </source>
</evidence>
<proteinExistence type="predicted"/>
<evidence type="ECO:0000256" key="7">
    <source>
        <dbReference type="SAM" id="MobiDB-lite"/>
    </source>
</evidence>
<dbReference type="SUPFAM" id="SSF57667">
    <property type="entry name" value="beta-beta-alpha zinc fingers"/>
    <property type="match status" value="3"/>
</dbReference>
<name>A0ABM1ZL49_AEDAL</name>
<dbReference type="PANTHER" id="PTHR24409">
    <property type="entry name" value="ZINC FINGER PROTEIN 142"/>
    <property type="match status" value="1"/>
</dbReference>
<feature type="compositionally biased region" description="Polar residues" evidence="7">
    <location>
        <begin position="357"/>
        <end position="370"/>
    </location>
</feature>
<dbReference type="Pfam" id="PF00096">
    <property type="entry name" value="zf-C2H2"/>
    <property type="match status" value="3"/>
</dbReference>
<dbReference type="GeneID" id="115264473"/>
<feature type="domain" description="C2H2-type" evidence="8">
    <location>
        <begin position="388"/>
        <end position="416"/>
    </location>
</feature>
<dbReference type="Pfam" id="PF12874">
    <property type="entry name" value="zf-met"/>
    <property type="match status" value="1"/>
</dbReference>
<keyword evidence="4 6" id="KW-0862">Zinc</keyword>
<evidence type="ECO:0000256" key="3">
    <source>
        <dbReference type="ARBA" id="ARBA00022771"/>
    </source>
</evidence>
<dbReference type="Gene3D" id="3.30.160.60">
    <property type="entry name" value="Classic Zinc Finger"/>
    <property type="match status" value="5"/>
</dbReference>
<feature type="domain" description="C2H2-type" evidence="8">
    <location>
        <begin position="157"/>
        <end position="185"/>
    </location>
</feature>
<reference evidence="10" key="2">
    <citation type="submission" date="2025-05" db="UniProtKB">
        <authorList>
            <consortium name="EnsemblMetazoa"/>
        </authorList>
    </citation>
    <scope>IDENTIFICATION</scope>
    <source>
        <strain evidence="10">Foshan</strain>
    </source>
</reference>
<feature type="binding site" evidence="6">
    <location>
        <position position="23"/>
    </location>
    <ligand>
        <name>Zn(2+)</name>
        <dbReference type="ChEBI" id="CHEBI:29105"/>
    </ligand>
</feature>
<feature type="domain" description="C2H2-type" evidence="8">
    <location>
        <begin position="185"/>
        <end position="214"/>
    </location>
</feature>
<dbReference type="PANTHER" id="PTHR24409:SF295">
    <property type="entry name" value="AZ2-RELATED"/>
    <property type="match status" value="1"/>
</dbReference>
<evidence type="ECO:0000259" key="9">
    <source>
        <dbReference type="PROSITE" id="PS51915"/>
    </source>
</evidence>
<dbReference type="SMART" id="SM00355">
    <property type="entry name" value="ZnF_C2H2"/>
    <property type="match status" value="8"/>
</dbReference>
<dbReference type="InterPro" id="IPR036236">
    <property type="entry name" value="Znf_C2H2_sf"/>
</dbReference>
<protein>
    <recommendedName>
        <fullName evidence="12">C2h2-type zn-finger protein</fullName>
    </recommendedName>
</protein>
<feature type="domain" description="C2H2-type" evidence="8">
    <location>
        <begin position="262"/>
        <end position="289"/>
    </location>
</feature>
<dbReference type="PROSITE" id="PS50157">
    <property type="entry name" value="ZINC_FINGER_C2H2_2"/>
    <property type="match status" value="6"/>
</dbReference>
<dbReference type="PROSITE" id="PS51915">
    <property type="entry name" value="ZAD"/>
    <property type="match status" value="1"/>
</dbReference>
<dbReference type="Pfam" id="PF07776">
    <property type="entry name" value="zf-AD"/>
    <property type="match status" value="1"/>
</dbReference>
<dbReference type="SUPFAM" id="SSF57716">
    <property type="entry name" value="Glucocorticoid receptor-like (DNA-binding domain)"/>
    <property type="match status" value="1"/>
</dbReference>
<accession>A0ABM1ZL49</accession>
<dbReference type="InterPro" id="IPR012934">
    <property type="entry name" value="Znf_AD"/>
</dbReference>
<evidence type="ECO:0008006" key="12">
    <source>
        <dbReference type="Google" id="ProtNLM"/>
    </source>
</evidence>
<feature type="binding site" evidence="6">
    <location>
        <position position="20"/>
    </location>
    <ligand>
        <name>Zn(2+)</name>
        <dbReference type="ChEBI" id="CHEBI:29105"/>
    </ligand>
</feature>
<dbReference type="RefSeq" id="XP_062705485.1">
    <property type="nucleotide sequence ID" value="XM_062849501.1"/>
</dbReference>
<dbReference type="InterPro" id="IPR013087">
    <property type="entry name" value="Znf_C2H2_type"/>
</dbReference>
<feature type="domain" description="C2H2-type" evidence="8">
    <location>
        <begin position="230"/>
        <end position="257"/>
    </location>
</feature>
<evidence type="ECO:0000256" key="2">
    <source>
        <dbReference type="ARBA" id="ARBA00022737"/>
    </source>
</evidence>
<evidence type="ECO:0000256" key="1">
    <source>
        <dbReference type="ARBA" id="ARBA00022723"/>
    </source>
</evidence>
<feature type="binding site" evidence="6">
    <location>
        <position position="64"/>
    </location>
    <ligand>
        <name>Zn(2+)</name>
        <dbReference type="ChEBI" id="CHEBI:29105"/>
    </ligand>
</feature>
<reference evidence="11" key="1">
    <citation type="journal article" date="2015" name="Proc. Natl. Acad. Sci. U.S.A.">
        <title>Genome sequence of the Asian Tiger mosquito, Aedes albopictus, reveals insights into its biology, genetics, and evolution.</title>
        <authorList>
            <person name="Chen X.G."/>
            <person name="Jiang X."/>
            <person name="Gu J."/>
            <person name="Xu M."/>
            <person name="Wu Y."/>
            <person name="Deng Y."/>
            <person name="Zhang C."/>
            <person name="Bonizzoni M."/>
            <person name="Dermauw W."/>
            <person name="Vontas J."/>
            <person name="Armbruster P."/>
            <person name="Huang X."/>
            <person name="Yang Y."/>
            <person name="Zhang H."/>
            <person name="He W."/>
            <person name="Peng H."/>
            <person name="Liu Y."/>
            <person name="Wu K."/>
            <person name="Chen J."/>
            <person name="Lirakis M."/>
            <person name="Topalis P."/>
            <person name="Van Leeuwen T."/>
            <person name="Hall A.B."/>
            <person name="Jiang X."/>
            <person name="Thorpe C."/>
            <person name="Mueller R.L."/>
            <person name="Sun C."/>
            <person name="Waterhouse R.M."/>
            <person name="Yan G."/>
            <person name="Tu Z.J."/>
            <person name="Fang X."/>
            <person name="James A.A."/>
        </authorList>
    </citation>
    <scope>NUCLEOTIDE SEQUENCE [LARGE SCALE GENOMIC DNA]</scope>
    <source>
        <strain evidence="11">Foshan</strain>
    </source>
</reference>
<evidence type="ECO:0000259" key="8">
    <source>
        <dbReference type="PROSITE" id="PS50157"/>
    </source>
</evidence>
<dbReference type="EnsemblMetazoa" id="AALFPA23_019535.R28737">
    <property type="protein sequence ID" value="AALFPA23_019535.P28737"/>
    <property type="gene ID" value="AALFPA23_019535"/>
</dbReference>
<dbReference type="PROSITE" id="PS00028">
    <property type="entry name" value="ZINC_FINGER_C2H2_1"/>
    <property type="match status" value="7"/>
</dbReference>
<keyword evidence="3 5" id="KW-0863">Zinc-finger</keyword>
<feature type="compositionally biased region" description="Basic and acidic residues" evidence="7">
    <location>
        <begin position="371"/>
        <end position="383"/>
    </location>
</feature>
<dbReference type="Proteomes" id="UP000069940">
    <property type="component" value="Unassembled WGS sequence"/>
</dbReference>
<dbReference type="Gene3D" id="3.40.1800.20">
    <property type="match status" value="1"/>
</dbReference>
<feature type="domain" description="C2H2-type" evidence="8">
    <location>
        <begin position="290"/>
        <end position="318"/>
    </location>
</feature>
<evidence type="ECO:0000313" key="11">
    <source>
        <dbReference type="Proteomes" id="UP000069940"/>
    </source>
</evidence>
<evidence type="ECO:0000256" key="6">
    <source>
        <dbReference type="PROSITE-ProRule" id="PRU01263"/>
    </source>
</evidence>
<dbReference type="SMART" id="SM00868">
    <property type="entry name" value="zf-AD"/>
    <property type="match status" value="1"/>
</dbReference>
<evidence type="ECO:0000256" key="5">
    <source>
        <dbReference type="PROSITE-ProRule" id="PRU00042"/>
    </source>
</evidence>